<organism evidence="1 2">
    <name type="scientific">Candidatus Colimorpha enterica</name>
    <dbReference type="NCBI Taxonomy" id="3083063"/>
    <lineage>
        <taxon>Bacteria</taxon>
        <taxon>Pseudomonadati</taxon>
        <taxon>Bacteroidota</taxon>
        <taxon>Bacteroidia</taxon>
        <taxon>Bacteroidales</taxon>
        <taxon>Candidatus Colimorpha</taxon>
    </lineage>
</organism>
<evidence type="ECO:0008006" key="3">
    <source>
        <dbReference type="Google" id="ProtNLM"/>
    </source>
</evidence>
<sequence>MKNEITYTEINGINYPNLALPDQPKVNIGKYGQMRLD</sequence>
<dbReference type="Pfam" id="PF14198">
    <property type="entry name" value="TnpV"/>
    <property type="match status" value="1"/>
</dbReference>
<dbReference type="InterPro" id="IPR026989">
    <property type="entry name" value="TnpV"/>
</dbReference>
<dbReference type="EMBL" id="CBFW010000056">
    <property type="protein sequence ID" value="CDC70938.1"/>
    <property type="molecule type" value="Genomic_DNA"/>
</dbReference>
<name>R6TC05_9BACT</name>
<gene>
    <name evidence="1" type="ORF">BN580_00795</name>
</gene>
<accession>R6TC05</accession>
<protein>
    <recommendedName>
        <fullName evidence="3">TnpV protein</fullName>
    </recommendedName>
</protein>
<evidence type="ECO:0000313" key="1">
    <source>
        <dbReference type="EMBL" id="CDC70938.1"/>
    </source>
</evidence>
<dbReference type="Proteomes" id="UP000017938">
    <property type="component" value="Unassembled WGS sequence"/>
</dbReference>
<evidence type="ECO:0000313" key="2">
    <source>
        <dbReference type="Proteomes" id="UP000017938"/>
    </source>
</evidence>
<comment type="caution">
    <text evidence="1">The sequence shown here is derived from an EMBL/GenBank/DDBJ whole genome shotgun (WGS) entry which is preliminary data.</text>
</comment>
<proteinExistence type="predicted"/>
<dbReference type="AlphaFoldDB" id="R6TC05"/>
<reference evidence="1" key="1">
    <citation type="submission" date="2012-11" db="EMBL/GenBank/DDBJ databases">
        <title>Dependencies among metagenomic species, viruses, plasmids and units of genetic variation.</title>
        <authorList>
            <person name="Nielsen H.B."/>
            <person name="Almeida M."/>
            <person name="Juncker A.S."/>
            <person name="Rasmussen S."/>
            <person name="Li J."/>
            <person name="Sunagawa S."/>
            <person name="Plichta D."/>
            <person name="Gautier L."/>
            <person name="Le Chatelier E."/>
            <person name="Peletier E."/>
            <person name="Bonde I."/>
            <person name="Nielsen T."/>
            <person name="Manichanh C."/>
            <person name="Arumugam M."/>
            <person name="Batto J."/>
            <person name="Santos M.B.Q.D."/>
            <person name="Blom N."/>
            <person name="Borruel N."/>
            <person name="Burgdorf K.S."/>
            <person name="Boumezbeur F."/>
            <person name="Casellas F."/>
            <person name="Dore J."/>
            <person name="Guarner F."/>
            <person name="Hansen T."/>
            <person name="Hildebrand F."/>
            <person name="Kaas R.S."/>
            <person name="Kennedy S."/>
            <person name="Kristiansen K."/>
            <person name="Kultima J.R."/>
            <person name="Leonard P."/>
            <person name="Levenez F."/>
            <person name="Lund O."/>
            <person name="Moumen B."/>
            <person name="Le Paslier D."/>
            <person name="Pons N."/>
            <person name="Pedersen O."/>
            <person name="Prifti E."/>
            <person name="Qin J."/>
            <person name="Raes J."/>
            <person name="Tap J."/>
            <person name="Tims S."/>
            <person name="Ussery D.W."/>
            <person name="Yamada T."/>
            <person name="MetaHit consortium"/>
            <person name="Renault P."/>
            <person name="Sicheritz-Ponten T."/>
            <person name="Bork P."/>
            <person name="Wang J."/>
            <person name="Brunak S."/>
            <person name="Ehrlich S.D."/>
        </authorList>
    </citation>
    <scope>NUCLEOTIDE SEQUENCE [LARGE SCALE GENOMIC DNA]</scope>
</reference>